<feature type="compositionally biased region" description="Polar residues" evidence="2">
    <location>
        <begin position="209"/>
        <end position="218"/>
    </location>
</feature>
<evidence type="ECO:0000256" key="1">
    <source>
        <dbReference type="SAM" id="Coils"/>
    </source>
</evidence>
<dbReference type="AlphaFoldDB" id="I0LEB4"/>
<proteinExistence type="predicted"/>
<gene>
    <name evidence="3" type="ORF">MILUP08_40041</name>
</gene>
<protein>
    <submittedName>
        <fullName evidence="3">Uncharacterized protein</fullName>
    </submittedName>
</protein>
<dbReference type="EMBL" id="CAIE01000048">
    <property type="protein sequence ID" value="CCH22161.1"/>
    <property type="molecule type" value="Genomic_DNA"/>
</dbReference>
<feature type="region of interest" description="Disordered" evidence="2">
    <location>
        <begin position="137"/>
        <end position="156"/>
    </location>
</feature>
<feature type="region of interest" description="Disordered" evidence="2">
    <location>
        <begin position="190"/>
        <end position="281"/>
    </location>
</feature>
<evidence type="ECO:0000313" key="4">
    <source>
        <dbReference type="Proteomes" id="UP000003448"/>
    </source>
</evidence>
<accession>I0LEB4</accession>
<reference evidence="4" key="1">
    <citation type="journal article" date="2012" name="J. Bacteriol.">
        <title>Genome Sequence of Micromonospora lupini Lupac 08, Isolated from Root Nodules of Lupinus angustifolius.</title>
        <authorList>
            <person name="Alonso-Vega P."/>
            <person name="Normand P."/>
            <person name="Bacigalupe R."/>
            <person name="Pujic P."/>
            <person name="Lajus A."/>
            <person name="Vallenet D."/>
            <person name="Carro L."/>
            <person name="Coll P."/>
            <person name="Trujillo M.E."/>
        </authorList>
    </citation>
    <scope>NUCLEOTIDE SEQUENCE [LARGE SCALE GENOMIC DNA]</scope>
    <source>
        <strain evidence="4">Lupac 08</strain>
    </source>
</reference>
<evidence type="ECO:0000313" key="3">
    <source>
        <dbReference type="EMBL" id="CCH22161.1"/>
    </source>
</evidence>
<name>I0LEB4_9ACTN</name>
<dbReference type="Proteomes" id="UP000003448">
    <property type="component" value="Unassembled WGS sequence"/>
</dbReference>
<feature type="coiled-coil region" evidence="1">
    <location>
        <begin position="161"/>
        <end position="188"/>
    </location>
</feature>
<comment type="caution">
    <text evidence="3">The sequence shown here is derived from an EMBL/GenBank/DDBJ whole genome shotgun (WGS) entry which is preliminary data.</text>
</comment>
<keyword evidence="4" id="KW-1185">Reference proteome</keyword>
<evidence type="ECO:0000256" key="2">
    <source>
        <dbReference type="SAM" id="MobiDB-lite"/>
    </source>
</evidence>
<organism evidence="3 4">
    <name type="scientific">Micromonospora lupini str. Lupac 08</name>
    <dbReference type="NCBI Taxonomy" id="1150864"/>
    <lineage>
        <taxon>Bacteria</taxon>
        <taxon>Bacillati</taxon>
        <taxon>Actinomycetota</taxon>
        <taxon>Actinomycetes</taxon>
        <taxon>Micromonosporales</taxon>
        <taxon>Micromonosporaceae</taxon>
        <taxon>Micromonospora</taxon>
    </lineage>
</organism>
<keyword evidence="1" id="KW-0175">Coiled coil</keyword>
<sequence length="281" mass="31855">MNAEASVPLSAERTRRHRLVPRSTLEAQYRQRYHNPAVAAYALAVRDIVETCPEIGPIDTWQRLADRIYTPRSDPDLAGRSRKQSLLRKKLSRHFTAESKGPPWQTVMLVVKHALPPELRRQWLADLAELYELARGERPPNGVRDERAEDRTEVRDGRDLERCLRQRITDLERECLDLRVEVSELRAAQAARPLGPTSDDLPRQREPVSGSSTPTPNTRHFPPSQARAGGPGQSLYRAPRLDTGSPGLPGQNRGELPRLADQPWHARQPHLGTPHNLRQQP</sequence>